<organism evidence="1 2">
    <name type="scientific">Phytophthora rubi</name>
    <dbReference type="NCBI Taxonomy" id="129364"/>
    <lineage>
        <taxon>Eukaryota</taxon>
        <taxon>Sar</taxon>
        <taxon>Stramenopiles</taxon>
        <taxon>Oomycota</taxon>
        <taxon>Peronosporomycetes</taxon>
        <taxon>Peronosporales</taxon>
        <taxon>Peronosporaceae</taxon>
        <taxon>Phytophthora</taxon>
    </lineage>
</organism>
<sequence length="181" mass="19577">MSRAATSRQVFRAQLVMEDATGGKTRLKHSKRHGALELDASTQSAQLVYPRVGRFFQRKFEQPLKCVMGRKLLRVYSSNVGNRECGAGRCRLLSEEDAVKCSETFQSFGVEVIGVGGAMLSTIGVSAGQDAAVMAGGEAALQAVREASRASIEADIRDYEESSQLRADTEAVVRAMFNVAP</sequence>
<proteinExistence type="predicted"/>
<accession>A0A6A3L977</accession>
<evidence type="ECO:0000313" key="2">
    <source>
        <dbReference type="Proteomes" id="UP000435112"/>
    </source>
</evidence>
<evidence type="ECO:0000313" key="1">
    <source>
        <dbReference type="EMBL" id="KAE9015951.1"/>
    </source>
</evidence>
<name>A0A6A3L977_9STRA</name>
<protein>
    <submittedName>
        <fullName evidence="1">Uncharacterized protein</fullName>
    </submittedName>
</protein>
<reference evidence="1 2" key="1">
    <citation type="submission" date="2018-09" db="EMBL/GenBank/DDBJ databases">
        <title>Genomic investigation of the strawberry pathogen Phytophthora fragariae indicates pathogenicity is determined by transcriptional variation in three key races.</title>
        <authorList>
            <person name="Adams T.M."/>
            <person name="Armitage A.D."/>
            <person name="Sobczyk M.K."/>
            <person name="Bates H.J."/>
            <person name="Dunwell J.M."/>
            <person name="Nellist C.F."/>
            <person name="Harrison R.J."/>
        </authorList>
    </citation>
    <scope>NUCLEOTIDE SEQUENCE [LARGE SCALE GENOMIC DNA]</scope>
    <source>
        <strain evidence="1 2">SCRP324</strain>
    </source>
</reference>
<comment type="caution">
    <text evidence="1">The sequence shown here is derived from an EMBL/GenBank/DDBJ whole genome shotgun (WGS) entry which is preliminary data.</text>
</comment>
<gene>
    <name evidence="1" type="ORF">PR002_g13786</name>
</gene>
<dbReference type="EMBL" id="QXFU01000928">
    <property type="protein sequence ID" value="KAE9015951.1"/>
    <property type="molecule type" value="Genomic_DNA"/>
</dbReference>
<dbReference type="OrthoDB" id="165536at2759"/>
<dbReference type="AlphaFoldDB" id="A0A6A3L977"/>
<dbReference type="Proteomes" id="UP000435112">
    <property type="component" value="Unassembled WGS sequence"/>
</dbReference>